<dbReference type="AlphaFoldDB" id="A0A563E145"/>
<accession>A0A563E145</accession>
<keyword evidence="3" id="KW-1185">Reference proteome</keyword>
<dbReference type="EMBL" id="VCQV01000015">
    <property type="protein sequence ID" value="TWP35953.1"/>
    <property type="molecule type" value="Genomic_DNA"/>
</dbReference>
<proteinExistence type="predicted"/>
<evidence type="ECO:0000256" key="1">
    <source>
        <dbReference type="SAM" id="MobiDB-lite"/>
    </source>
</evidence>
<reference evidence="2 3" key="1">
    <citation type="submission" date="2019-05" db="EMBL/GenBank/DDBJ databases">
        <authorList>
            <person name="Lee S.D."/>
        </authorList>
    </citation>
    <scope>NUCLEOTIDE SEQUENCE [LARGE SCALE GENOMIC DNA]</scope>
    <source>
        <strain evidence="2 3">C5-26</strain>
    </source>
</reference>
<protein>
    <submittedName>
        <fullName evidence="2">Uncharacterized protein</fullName>
    </submittedName>
</protein>
<reference evidence="2 3" key="2">
    <citation type="submission" date="2019-08" db="EMBL/GenBank/DDBJ databases">
        <title>Jejuicoccus antrihumi gen. nov., sp. nov., a new member of the family Dermacoccaceae isolated from a cave.</title>
        <authorList>
            <person name="Schumann P."/>
            <person name="Kim I.S."/>
        </authorList>
    </citation>
    <scope>NUCLEOTIDE SEQUENCE [LARGE SCALE GENOMIC DNA]</scope>
    <source>
        <strain evidence="2 3">C5-26</strain>
    </source>
</reference>
<gene>
    <name evidence="2" type="ORF">FGL98_12025</name>
</gene>
<feature type="region of interest" description="Disordered" evidence="1">
    <location>
        <begin position="95"/>
        <end position="122"/>
    </location>
</feature>
<dbReference type="Proteomes" id="UP000320244">
    <property type="component" value="Unassembled WGS sequence"/>
</dbReference>
<sequence length="213" mass="21945">MSGAKDRAGAVSAQLQEVRPGGGSGQVTTELIICTSSCGLGQSDAARLAATNGASLTNYCYNWQTDEANMRVRAVKALSGGQRSQAAATAKTGVPWGECALSNPPSPPPTTKPSPNPTLPTSSYQLAYGPLSDTRLFSLVDAAHGKTYYPLTYAPVGQAFNTPIRCLCSDLPSSVDGTGQVLYAVLPALPDGTTSVNVAIPGFTTMKSVKVTS</sequence>
<feature type="region of interest" description="Disordered" evidence="1">
    <location>
        <begin position="1"/>
        <end position="24"/>
    </location>
</feature>
<evidence type="ECO:0000313" key="3">
    <source>
        <dbReference type="Proteomes" id="UP000320244"/>
    </source>
</evidence>
<dbReference type="RefSeq" id="WP_222432144.1">
    <property type="nucleotide sequence ID" value="NZ_VCQV01000015.1"/>
</dbReference>
<name>A0A563E145_9MICO</name>
<comment type="caution">
    <text evidence="2">The sequence shown here is derived from an EMBL/GenBank/DDBJ whole genome shotgun (WGS) entry which is preliminary data.</text>
</comment>
<evidence type="ECO:0000313" key="2">
    <source>
        <dbReference type="EMBL" id="TWP35953.1"/>
    </source>
</evidence>
<feature type="compositionally biased region" description="Pro residues" evidence="1">
    <location>
        <begin position="104"/>
        <end position="118"/>
    </location>
</feature>
<organism evidence="2 3">
    <name type="scientific">Leekyejoonella antrihumi</name>
    <dbReference type="NCBI Taxonomy" id="1660198"/>
    <lineage>
        <taxon>Bacteria</taxon>
        <taxon>Bacillati</taxon>
        <taxon>Actinomycetota</taxon>
        <taxon>Actinomycetes</taxon>
        <taxon>Micrococcales</taxon>
        <taxon>Dermacoccaceae</taxon>
        <taxon>Leekyejoonella</taxon>
    </lineage>
</organism>